<dbReference type="Pfam" id="PF13181">
    <property type="entry name" value="TPR_8"/>
    <property type="match status" value="3"/>
</dbReference>
<keyword evidence="1" id="KW-0677">Repeat</keyword>
<dbReference type="InterPro" id="IPR011990">
    <property type="entry name" value="TPR-like_helical_dom_sf"/>
</dbReference>
<reference evidence="8 9" key="2">
    <citation type="submission" date="2017-09" db="EMBL/GenBank/DDBJ databases">
        <title>Depth-based differentiation of microbial function through sediment-hosted aquifers and enrichment of novel symbionts in the deep terrestrial subsurface.</title>
        <authorList>
            <person name="Probst A.J."/>
            <person name="Ladd B."/>
            <person name="Jarett J.K."/>
            <person name="Geller-Mcgrath D.E."/>
            <person name="Sieber C.M."/>
            <person name="Emerson J.B."/>
            <person name="Anantharaman K."/>
            <person name="Thomas B.C."/>
            <person name="Malmstrom R."/>
            <person name="Stieglmeier M."/>
            <person name="Klingl A."/>
            <person name="Woyke T."/>
            <person name="Ryan C.M."/>
            <person name="Banfield J.F."/>
        </authorList>
    </citation>
    <scope>NUCLEOTIDE SEQUENCE [LARGE SCALE GENOMIC DNA]</scope>
    <source>
        <strain evidence="5">CG_4_10_14_3_um_filter_34_13</strain>
        <strain evidence="6">CG_4_9_14_3_um_filter_33_16</strain>
    </source>
</reference>
<comment type="caution">
    <text evidence="4">The sequence shown here is derived from an EMBL/GenBank/DDBJ whole genome shotgun (WGS) entry which is preliminary data.</text>
</comment>
<gene>
    <name evidence="4" type="ORF">AUK42_01340</name>
    <name evidence="6" type="ORF">CO097_04050</name>
    <name evidence="5" type="ORF">COZ07_05340</name>
</gene>
<keyword evidence="2 3" id="KW-0802">TPR repeat</keyword>
<dbReference type="PANTHER" id="PTHR44858">
    <property type="entry name" value="TETRATRICOPEPTIDE REPEAT PROTEIN 6"/>
    <property type="match status" value="1"/>
</dbReference>
<dbReference type="EMBL" id="PFTV01000099">
    <property type="protein sequence ID" value="PJB56918.1"/>
    <property type="molecule type" value="Genomic_DNA"/>
</dbReference>
<dbReference type="InterPro" id="IPR019734">
    <property type="entry name" value="TPR_rpt"/>
</dbReference>
<protein>
    <submittedName>
        <fullName evidence="4">Uncharacterized protein</fullName>
    </submittedName>
</protein>
<dbReference type="STRING" id="1805029.AUK42_01340"/>
<evidence type="ECO:0000313" key="4">
    <source>
        <dbReference type="EMBL" id="OIP73221.1"/>
    </source>
</evidence>
<dbReference type="Pfam" id="PF13174">
    <property type="entry name" value="TPR_6"/>
    <property type="match status" value="1"/>
</dbReference>
<evidence type="ECO:0000313" key="9">
    <source>
        <dbReference type="Proteomes" id="UP000230646"/>
    </source>
</evidence>
<dbReference type="PANTHER" id="PTHR44858:SF1">
    <property type="entry name" value="UDP-N-ACETYLGLUCOSAMINE--PEPTIDE N-ACETYLGLUCOSAMINYLTRANSFERASE SPINDLY-RELATED"/>
    <property type="match status" value="1"/>
</dbReference>
<name>A0A1J5GK91_9BACT</name>
<evidence type="ECO:0000256" key="3">
    <source>
        <dbReference type="PROSITE-ProRule" id="PRU00339"/>
    </source>
</evidence>
<accession>A0A1J5GK91</accession>
<dbReference type="InterPro" id="IPR050498">
    <property type="entry name" value="Ycf3"/>
</dbReference>
<dbReference type="SUPFAM" id="SSF48452">
    <property type="entry name" value="TPR-like"/>
    <property type="match status" value="2"/>
</dbReference>
<dbReference type="EMBL" id="MNYY01000031">
    <property type="protein sequence ID" value="OIP73221.1"/>
    <property type="molecule type" value="Genomic_DNA"/>
</dbReference>
<dbReference type="PROSITE" id="PS50293">
    <property type="entry name" value="TPR_REGION"/>
    <property type="match status" value="1"/>
</dbReference>
<dbReference type="RefSeq" id="WP_406607564.1">
    <property type="nucleotide sequence ID" value="NZ_PFKO01000204.1"/>
</dbReference>
<feature type="repeat" description="TPR" evidence="3">
    <location>
        <begin position="313"/>
        <end position="346"/>
    </location>
</feature>
<accession>A0A2M8CD00</accession>
<accession>A0A2M7PPJ1</accession>
<evidence type="ECO:0000313" key="5">
    <source>
        <dbReference type="EMBL" id="PIY32543.1"/>
    </source>
</evidence>
<evidence type="ECO:0000313" key="8">
    <source>
        <dbReference type="Proteomes" id="UP000228560"/>
    </source>
</evidence>
<proteinExistence type="predicted"/>
<evidence type="ECO:0000256" key="2">
    <source>
        <dbReference type="ARBA" id="ARBA00022803"/>
    </source>
</evidence>
<dbReference type="Proteomes" id="UP000182763">
    <property type="component" value="Unassembled WGS sequence"/>
</dbReference>
<dbReference type="Proteomes" id="UP000230646">
    <property type="component" value="Unassembled WGS sequence"/>
</dbReference>
<evidence type="ECO:0000256" key="1">
    <source>
        <dbReference type="ARBA" id="ARBA00022737"/>
    </source>
</evidence>
<evidence type="ECO:0000313" key="7">
    <source>
        <dbReference type="Proteomes" id="UP000182763"/>
    </source>
</evidence>
<feature type="repeat" description="TPR" evidence="3">
    <location>
        <begin position="116"/>
        <end position="149"/>
    </location>
</feature>
<feature type="repeat" description="TPR" evidence="3">
    <location>
        <begin position="276"/>
        <end position="309"/>
    </location>
</feature>
<dbReference type="Proteomes" id="UP000228560">
    <property type="component" value="Unassembled WGS sequence"/>
</dbReference>
<feature type="repeat" description="TPR" evidence="3">
    <location>
        <begin position="48"/>
        <end position="81"/>
    </location>
</feature>
<evidence type="ECO:0000313" key="6">
    <source>
        <dbReference type="EMBL" id="PJB56918.1"/>
    </source>
</evidence>
<dbReference type="InterPro" id="IPR013105">
    <property type="entry name" value="TPR_2"/>
</dbReference>
<dbReference type="EMBL" id="PFKO01000204">
    <property type="protein sequence ID" value="PIY32543.1"/>
    <property type="molecule type" value="Genomic_DNA"/>
</dbReference>
<feature type="repeat" description="TPR" evidence="3">
    <location>
        <begin position="196"/>
        <end position="229"/>
    </location>
</feature>
<dbReference type="Pfam" id="PF07719">
    <property type="entry name" value="TPR_2"/>
    <property type="match status" value="1"/>
</dbReference>
<reference evidence="4 7" key="1">
    <citation type="journal article" date="2016" name="Environ. Microbiol.">
        <title>Genomic resolution of a cold subsurface aquifer community provides metabolic insights for novel microbes adapted to high CO concentrations.</title>
        <authorList>
            <person name="Probst A.J."/>
            <person name="Castelle C.J."/>
            <person name="Singh A."/>
            <person name="Brown C.T."/>
            <person name="Anantharaman K."/>
            <person name="Sharon I."/>
            <person name="Hug L.A."/>
            <person name="Burstein D."/>
            <person name="Emerson J.B."/>
            <person name="Thomas B.C."/>
            <person name="Banfield J.F."/>
        </authorList>
    </citation>
    <scope>NUCLEOTIDE SEQUENCE [LARGE SCALE GENOMIC DNA]</scope>
    <source>
        <strain evidence="4">CG2_30_33_13</strain>
    </source>
</reference>
<sequence length="373" mass="43213">MHKNKLKANLVFFLIFFIIFFATTAFANYETEKLLQEIIESKEAKPDTFTYINMGNFYCSLDLYEPAEKEYEKALNIDKTNILARINQSYALYKMGERESALTNLSQIITEDPNNAFAYYVKGMIYKNTLEYDLAIKEYEKVVELIPQNDKLISELAQLYQDNDQFIEATETYIKLGKLKPSPHILDNFLAYQVSATGYLNLGDYYSSIGNIDQAISAYNKVTQFSEDKRSIAIAYYRLGLINLKGKEYKQAIMEKVLSQKFYPLYIEDFTFDNFAQAFIEIGDMHYNAGELQNAYQNYEIALQLADSNYILSEAHYKLGLSYYRSQDYENAVREGEIALSLNPEYLSDQERLIDLLIANSWSNLTKKITISN</sequence>
<dbReference type="Gene3D" id="1.25.40.10">
    <property type="entry name" value="Tetratricopeptide repeat domain"/>
    <property type="match status" value="3"/>
</dbReference>
<dbReference type="SMART" id="SM00028">
    <property type="entry name" value="TPR"/>
    <property type="match status" value="8"/>
</dbReference>
<dbReference type="AlphaFoldDB" id="A0A1J5GK91"/>
<dbReference type="PROSITE" id="PS50005">
    <property type="entry name" value="TPR"/>
    <property type="match status" value="5"/>
</dbReference>
<organism evidence="4 7">
    <name type="scientific">Candidatus Infernicultor aquiphilus</name>
    <dbReference type="NCBI Taxonomy" id="1805029"/>
    <lineage>
        <taxon>Bacteria</taxon>
        <taxon>Pseudomonadati</taxon>
        <taxon>Atribacterota</taxon>
        <taxon>Candidatus Phoenicimicrobiia</taxon>
        <taxon>Candidatus Pheonicimicrobiales</taxon>
        <taxon>Candidatus Phoenicimicrobiaceae</taxon>
        <taxon>Candidatus Infernicultor</taxon>
    </lineage>
</organism>